<dbReference type="InParanoid" id="M3YT31"/>
<dbReference type="EMBL" id="AEYP01006742">
    <property type="status" value="NOT_ANNOTATED_CDS"/>
    <property type="molecule type" value="Genomic_DNA"/>
</dbReference>
<dbReference type="HOGENOM" id="CLU_1824694_0_0_1"/>
<feature type="compositionally biased region" description="Polar residues" evidence="1">
    <location>
        <begin position="22"/>
        <end position="34"/>
    </location>
</feature>
<feature type="compositionally biased region" description="Basic residues" evidence="1">
    <location>
        <begin position="52"/>
        <end position="74"/>
    </location>
</feature>
<dbReference type="Ensembl" id="ENSMPUT00000014724.1">
    <property type="protein sequence ID" value="ENSMPUP00000014491.1"/>
    <property type="gene ID" value="ENSMPUG00000014602.1"/>
</dbReference>
<protein>
    <submittedName>
        <fullName evidence="2">Uncharacterized protein</fullName>
    </submittedName>
</protein>
<feature type="compositionally biased region" description="Polar residues" evidence="1">
    <location>
        <begin position="114"/>
        <end position="141"/>
    </location>
</feature>
<proteinExistence type="predicted"/>
<feature type="compositionally biased region" description="Low complexity" evidence="1">
    <location>
        <begin position="36"/>
        <end position="51"/>
    </location>
</feature>
<sequence length="141" mass="15060">MPGAPASRPSHGRKAQIARASLTKTGTLSRTLSNEGAGATLTAGPPALAPARMRRKRRARRGRRERRVGSRRRGVQGGRTADAGSRRRTGRETLQGAENDTRKDFSQSKGRWGRSTTSSVPSAGLEDSQSPAGKQIPSSEK</sequence>
<evidence type="ECO:0000313" key="2">
    <source>
        <dbReference type="Ensembl" id="ENSMPUP00000014491.1"/>
    </source>
</evidence>
<accession>M3YT31</accession>
<feature type="region of interest" description="Disordered" evidence="1">
    <location>
        <begin position="1"/>
        <end position="141"/>
    </location>
</feature>
<name>M3YT31_MUSPF</name>
<organism evidence="2">
    <name type="scientific">Mustela putorius furo</name>
    <name type="common">European domestic ferret</name>
    <name type="synonym">Mustela furo</name>
    <dbReference type="NCBI Taxonomy" id="9669"/>
    <lineage>
        <taxon>Eukaryota</taxon>
        <taxon>Metazoa</taxon>
        <taxon>Chordata</taxon>
        <taxon>Craniata</taxon>
        <taxon>Vertebrata</taxon>
        <taxon>Euteleostomi</taxon>
        <taxon>Mammalia</taxon>
        <taxon>Eutheria</taxon>
        <taxon>Laurasiatheria</taxon>
        <taxon>Carnivora</taxon>
        <taxon>Caniformia</taxon>
        <taxon>Musteloidea</taxon>
        <taxon>Mustelidae</taxon>
        <taxon>Mustelinae</taxon>
        <taxon>Mustela</taxon>
    </lineage>
</organism>
<dbReference type="EMBL" id="AEYP01006741">
    <property type="status" value="NOT_ANNOTATED_CDS"/>
    <property type="molecule type" value="Genomic_DNA"/>
</dbReference>
<evidence type="ECO:0000256" key="1">
    <source>
        <dbReference type="SAM" id="MobiDB-lite"/>
    </source>
</evidence>
<reference evidence="2" key="1">
    <citation type="submission" date="2024-06" db="UniProtKB">
        <authorList>
            <consortium name="Ensembl"/>
        </authorList>
    </citation>
    <scope>IDENTIFICATION</scope>
</reference>
<dbReference type="AlphaFoldDB" id="M3YT31"/>